<comment type="caution">
    <text evidence="1">The sequence shown here is derived from an EMBL/GenBank/DDBJ whole genome shotgun (WGS) entry which is preliminary data.</text>
</comment>
<protein>
    <submittedName>
        <fullName evidence="1">DUF4197 domain-containing protein</fullName>
    </submittedName>
</protein>
<dbReference type="Pfam" id="PF13852">
    <property type="entry name" value="DUF4197"/>
    <property type="match status" value="1"/>
</dbReference>
<evidence type="ECO:0000313" key="1">
    <source>
        <dbReference type="EMBL" id="RPF72396.1"/>
    </source>
</evidence>
<dbReference type="InterPro" id="IPR025245">
    <property type="entry name" value="DUF4197"/>
</dbReference>
<proteinExistence type="predicted"/>
<keyword evidence="2" id="KW-1185">Reference proteome</keyword>
<dbReference type="RefSeq" id="WP_123881917.1">
    <property type="nucleotide sequence ID" value="NZ_RPFZ01000001.1"/>
</dbReference>
<dbReference type="InterPro" id="IPR006311">
    <property type="entry name" value="TAT_signal"/>
</dbReference>
<organism evidence="1 2">
    <name type="scientific">Aurantiacibacter spongiae</name>
    <dbReference type="NCBI Taxonomy" id="2488860"/>
    <lineage>
        <taxon>Bacteria</taxon>
        <taxon>Pseudomonadati</taxon>
        <taxon>Pseudomonadota</taxon>
        <taxon>Alphaproteobacteria</taxon>
        <taxon>Sphingomonadales</taxon>
        <taxon>Erythrobacteraceae</taxon>
        <taxon>Aurantiacibacter</taxon>
    </lineage>
</organism>
<sequence>MSEFVTPTAQSPVGRRTFLGGALAGSLLALPGCSSFGGFSLTDAVRRLLYVSSEQAFMTLTAPGGFWDEQVAQLGLANLLGTRGTVLSGILTSSLFKSRLEGAFADIAIEGAERAAPLVADAVRVIGIQNALALVNGEPTAATAFLRQNMGTTLVEAMVPELGEAMRIANEPLVGELLAGLTGVDVGGVARSFSRTIDDAIWTQMGREEANIRANPRATNDPLLIGVFGAEAAARGY</sequence>
<dbReference type="OrthoDB" id="9789685at2"/>
<name>A0A3N5CVM0_9SPHN</name>
<accession>A0A3N5CVM0</accession>
<evidence type="ECO:0000313" key="2">
    <source>
        <dbReference type="Proteomes" id="UP000275232"/>
    </source>
</evidence>
<reference evidence="1 2" key="1">
    <citation type="submission" date="2018-11" db="EMBL/GenBank/DDBJ databases">
        <title>Erythrobacter spongiae sp. nov., isolated from a marine sponge.</title>
        <authorList>
            <person name="Zhuang L."/>
            <person name="Luo L."/>
        </authorList>
    </citation>
    <scope>NUCLEOTIDE SEQUENCE [LARGE SCALE GENOMIC DNA]</scope>
    <source>
        <strain evidence="1 2">HN-E23</strain>
    </source>
</reference>
<dbReference type="EMBL" id="RPFZ01000001">
    <property type="protein sequence ID" value="RPF72396.1"/>
    <property type="molecule type" value="Genomic_DNA"/>
</dbReference>
<dbReference type="AlphaFoldDB" id="A0A3N5CVM0"/>
<gene>
    <name evidence="1" type="ORF">EG799_12725</name>
</gene>
<dbReference type="PROSITE" id="PS51318">
    <property type="entry name" value="TAT"/>
    <property type="match status" value="1"/>
</dbReference>
<dbReference type="Proteomes" id="UP000275232">
    <property type="component" value="Unassembled WGS sequence"/>
</dbReference>